<proteinExistence type="inferred from homology"/>
<dbReference type="GO" id="GO:0003677">
    <property type="term" value="F:DNA binding"/>
    <property type="evidence" value="ECO:0007669"/>
    <property type="project" value="InterPro"/>
</dbReference>
<evidence type="ECO:0000256" key="4">
    <source>
        <dbReference type="ARBA" id="ARBA00022478"/>
    </source>
</evidence>
<reference evidence="10" key="2">
    <citation type="journal article" date="2021" name="PeerJ">
        <title>Extensive microbial diversity within the chicken gut microbiome revealed by metagenomics and culture.</title>
        <authorList>
            <person name="Gilroy R."/>
            <person name="Ravi A."/>
            <person name="Getino M."/>
            <person name="Pursley I."/>
            <person name="Horton D.L."/>
            <person name="Alikhan N.F."/>
            <person name="Baker D."/>
            <person name="Gharbi K."/>
            <person name="Hall N."/>
            <person name="Watson M."/>
            <person name="Adriaenssens E.M."/>
            <person name="Foster-Nyarko E."/>
            <person name="Jarju S."/>
            <person name="Secka A."/>
            <person name="Antonio M."/>
            <person name="Oren A."/>
            <person name="Chaudhuri R.R."/>
            <person name="La Ragione R."/>
            <person name="Hildebrand F."/>
            <person name="Pallen M.J."/>
        </authorList>
    </citation>
    <scope>NUCLEOTIDE SEQUENCE</scope>
    <source>
        <strain evidence="10">ChiHjej13B12-12457</strain>
    </source>
</reference>
<dbReference type="Proteomes" id="UP000886744">
    <property type="component" value="Unassembled WGS sequence"/>
</dbReference>
<dbReference type="EMBL" id="DVHI01000082">
    <property type="protein sequence ID" value="HIR63190.1"/>
    <property type="molecule type" value="Genomic_DNA"/>
</dbReference>
<name>A0A9D1J700_9BACT</name>
<sequence length="105" mass="12393">MEIKQVPTNTITRNLSELAKPTGNIYETVMIIAKRANQISANVKQELSQKLEEFSNYADTLEETFENREQIEISKHYERLPKPTLVAIEEFRNNEIYYRKAEDRQ</sequence>
<evidence type="ECO:0000256" key="9">
    <source>
        <dbReference type="SAM" id="Coils"/>
    </source>
</evidence>
<evidence type="ECO:0000256" key="7">
    <source>
        <dbReference type="ARBA" id="ARBA00030998"/>
    </source>
</evidence>
<feature type="coiled-coil region" evidence="9">
    <location>
        <begin position="33"/>
        <end position="64"/>
    </location>
</feature>
<evidence type="ECO:0000256" key="8">
    <source>
        <dbReference type="ARBA" id="ARBA00048552"/>
    </source>
</evidence>
<keyword evidence="5" id="KW-0804">Transcription</keyword>
<dbReference type="GO" id="GO:0006351">
    <property type="term" value="P:DNA-templated transcription"/>
    <property type="evidence" value="ECO:0007669"/>
    <property type="project" value="InterPro"/>
</dbReference>
<dbReference type="InterPro" id="IPR036161">
    <property type="entry name" value="RPB6/omega-like_sf"/>
</dbReference>
<accession>A0A9D1J700</accession>
<evidence type="ECO:0000256" key="1">
    <source>
        <dbReference type="ARBA" id="ARBA00006711"/>
    </source>
</evidence>
<evidence type="ECO:0000256" key="2">
    <source>
        <dbReference type="ARBA" id="ARBA00012418"/>
    </source>
</evidence>
<evidence type="ECO:0000313" key="11">
    <source>
        <dbReference type="Proteomes" id="UP000886744"/>
    </source>
</evidence>
<dbReference type="SMART" id="SM01409">
    <property type="entry name" value="RNA_pol_Rpb6"/>
    <property type="match status" value="1"/>
</dbReference>
<comment type="similarity">
    <text evidence="1">Belongs to the RNA polymerase subunit omega family.</text>
</comment>
<dbReference type="Pfam" id="PF01192">
    <property type="entry name" value="RNA_pol_Rpb6"/>
    <property type="match status" value="1"/>
</dbReference>
<keyword evidence="4 10" id="KW-0240">DNA-directed RNA polymerase</keyword>
<organism evidence="10 11">
    <name type="scientific">Candidatus Coprenecus avistercoris</name>
    <dbReference type="NCBI Taxonomy" id="2840730"/>
    <lineage>
        <taxon>Bacteria</taxon>
        <taxon>Pseudomonadati</taxon>
        <taxon>Bacteroidota</taxon>
        <taxon>Bacteroidia</taxon>
        <taxon>Bacteroidales</taxon>
        <taxon>Rikenellaceae</taxon>
        <taxon>Rikenellaceae incertae sedis</taxon>
        <taxon>Candidatus Coprenecus</taxon>
    </lineage>
</organism>
<dbReference type="EC" id="2.7.7.6" evidence="2"/>
<evidence type="ECO:0000256" key="5">
    <source>
        <dbReference type="ARBA" id="ARBA00023163"/>
    </source>
</evidence>
<evidence type="ECO:0000313" key="10">
    <source>
        <dbReference type="EMBL" id="HIR63190.1"/>
    </source>
</evidence>
<evidence type="ECO:0000256" key="3">
    <source>
        <dbReference type="ARBA" id="ARBA00013725"/>
    </source>
</evidence>
<keyword evidence="9" id="KW-0175">Coiled coil</keyword>
<protein>
    <recommendedName>
        <fullName evidence="3">DNA-directed RNA polymerase subunit omega</fullName>
        <ecNumber evidence="2">2.7.7.6</ecNumber>
    </recommendedName>
    <alternativeName>
        <fullName evidence="7">RNA polymerase omega subunit</fullName>
    </alternativeName>
    <alternativeName>
        <fullName evidence="6">Transcriptase subunit omega</fullName>
    </alternativeName>
</protein>
<dbReference type="InterPro" id="IPR006110">
    <property type="entry name" value="Pol_omega/Rpo6/RPB6"/>
</dbReference>
<comment type="caution">
    <text evidence="10">The sequence shown here is derived from an EMBL/GenBank/DDBJ whole genome shotgun (WGS) entry which is preliminary data.</text>
</comment>
<dbReference type="Gene3D" id="3.90.940.10">
    <property type="match status" value="1"/>
</dbReference>
<dbReference type="GO" id="GO:0000428">
    <property type="term" value="C:DNA-directed RNA polymerase complex"/>
    <property type="evidence" value="ECO:0007669"/>
    <property type="project" value="UniProtKB-KW"/>
</dbReference>
<reference evidence="10" key="1">
    <citation type="submission" date="2020-10" db="EMBL/GenBank/DDBJ databases">
        <authorList>
            <person name="Gilroy R."/>
        </authorList>
    </citation>
    <scope>NUCLEOTIDE SEQUENCE</scope>
    <source>
        <strain evidence="10">ChiHjej13B12-12457</strain>
    </source>
</reference>
<comment type="catalytic activity">
    <reaction evidence="8">
        <text>RNA(n) + a ribonucleoside 5'-triphosphate = RNA(n+1) + diphosphate</text>
        <dbReference type="Rhea" id="RHEA:21248"/>
        <dbReference type="Rhea" id="RHEA-COMP:14527"/>
        <dbReference type="Rhea" id="RHEA-COMP:17342"/>
        <dbReference type="ChEBI" id="CHEBI:33019"/>
        <dbReference type="ChEBI" id="CHEBI:61557"/>
        <dbReference type="ChEBI" id="CHEBI:140395"/>
        <dbReference type="EC" id="2.7.7.6"/>
    </reaction>
</comment>
<gene>
    <name evidence="10" type="ORF">IAC94_06690</name>
</gene>
<dbReference type="GO" id="GO:0003899">
    <property type="term" value="F:DNA-directed RNA polymerase activity"/>
    <property type="evidence" value="ECO:0007669"/>
    <property type="project" value="UniProtKB-EC"/>
</dbReference>
<evidence type="ECO:0000256" key="6">
    <source>
        <dbReference type="ARBA" id="ARBA00029924"/>
    </source>
</evidence>
<dbReference type="SUPFAM" id="SSF63562">
    <property type="entry name" value="RPB6/omega subunit-like"/>
    <property type="match status" value="1"/>
</dbReference>
<dbReference type="AlphaFoldDB" id="A0A9D1J700"/>